<reference evidence="6 7" key="1">
    <citation type="submission" date="2024-02" db="EMBL/GenBank/DDBJ databases">
        <title>de novo genome assembly of Solanum bulbocastanum strain 11H21.</title>
        <authorList>
            <person name="Hosaka A.J."/>
        </authorList>
    </citation>
    <scope>NUCLEOTIDE SEQUENCE [LARGE SCALE GENOMIC DNA]</scope>
    <source>
        <tissue evidence="6">Young leaves</tissue>
    </source>
</reference>
<feature type="domain" description="Ubiquitin-like protease family profile" evidence="5">
    <location>
        <begin position="32"/>
        <end position="91"/>
    </location>
</feature>
<dbReference type="PANTHER" id="PTHR33022:SF21">
    <property type="entry name" value="UBIQUITIN-LIKE PROTEASE FAMILY PROFILE DOMAIN-CONTAINING PROTEIN"/>
    <property type="match status" value="1"/>
</dbReference>
<gene>
    <name evidence="6" type="ORF">RDI58_024158</name>
</gene>
<keyword evidence="2" id="KW-0645">Protease</keyword>
<evidence type="ECO:0000256" key="2">
    <source>
        <dbReference type="ARBA" id="ARBA00022670"/>
    </source>
</evidence>
<evidence type="ECO:0000256" key="3">
    <source>
        <dbReference type="ARBA" id="ARBA00022801"/>
    </source>
</evidence>
<keyword evidence="7" id="KW-1185">Reference proteome</keyword>
<evidence type="ECO:0000313" key="6">
    <source>
        <dbReference type="EMBL" id="KAK6777441.1"/>
    </source>
</evidence>
<comment type="caution">
    <text evidence="6">The sequence shown here is derived from an EMBL/GenBank/DDBJ whole genome shotgun (WGS) entry which is preliminary data.</text>
</comment>
<dbReference type="InterPro" id="IPR003653">
    <property type="entry name" value="Peptidase_C48_C"/>
</dbReference>
<evidence type="ECO:0000256" key="1">
    <source>
        <dbReference type="ARBA" id="ARBA00005234"/>
    </source>
</evidence>
<protein>
    <recommendedName>
        <fullName evidence="5">Ubiquitin-like protease family profile domain-containing protein</fullName>
    </recommendedName>
</protein>
<evidence type="ECO:0000313" key="7">
    <source>
        <dbReference type="Proteomes" id="UP001371456"/>
    </source>
</evidence>
<keyword evidence="3" id="KW-0378">Hydrolase</keyword>
<feature type="compositionally biased region" description="Basic residues" evidence="4">
    <location>
        <begin position="110"/>
        <end position="121"/>
    </location>
</feature>
<dbReference type="SUPFAM" id="SSF54001">
    <property type="entry name" value="Cysteine proteinases"/>
    <property type="match status" value="1"/>
</dbReference>
<dbReference type="Proteomes" id="UP001371456">
    <property type="component" value="Unassembled WGS sequence"/>
</dbReference>
<dbReference type="EMBL" id="JBANQN010000010">
    <property type="protein sequence ID" value="KAK6777441.1"/>
    <property type="molecule type" value="Genomic_DNA"/>
</dbReference>
<name>A0AAN8T5A6_SOLBU</name>
<accession>A0AAN8T5A6</accession>
<comment type="similarity">
    <text evidence="1">Belongs to the peptidase C48 family.</text>
</comment>
<dbReference type="AlphaFoldDB" id="A0AAN8T5A6"/>
<dbReference type="GO" id="GO:0006508">
    <property type="term" value="P:proteolysis"/>
    <property type="evidence" value="ECO:0007669"/>
    <property type="project" value="UniProtKB-KW"/>
</dbReference>
<dbReference type="PANTHER" id="PTHR33022">
    <property type="entry name" value="DUF1985 DOMAIN-CONTAINING PROTEIN"/>
    <property type="match status" value="1"/>
</dbReference>
<feature type="region of interest" description="Disordered" evidence="4">
    <location>
        <begin position="99"/>
        <end position="121"/>
    </location>
</feature>
<proteinExistence type="inferred from homology"/>
<dbReference type="Pfam" id="PF02902">
    <property type="entry name" value="Peptidase_C48"/>
    <property type="match status" value="1"/>
</dbReference>
<evidence type="ECO:0000256" key="4">
    <source>
        <dbReference type="SAM" id="MobiDB-lite"/>
    </source>
</evidence>
<dbReference type="GO" id="GO:0008234">
    <property type="term" value="F:cysteine-type peptidase activity"/>
    <property type="evidence" value="ECO:0007669"/>
    <property type="project" value="InterPro"/>
</dbReference>
<dbReference type="InterPro" id="IPR038765">
    <property type="entry name" value="Papain-like_cys_pep_sf"/>
</dbReference>
<sequence length="121" mass="14210">MISLFLVTTDFYGLRKYIDWNTYVYYSNKPVRDPLACMKCENIPQQVDDSVDCGLYTCSFAEYVYRGDIDISMSVFDFENLRLRYGALLWERGKRKIDTDTVSEDENSRKGGHLFRKGKKD</sequence>
<organism evidence="6 7">
    <name type="scientific">Solanum bulbocastanum</name>
    <name type="common">Wild potato</name>
    <dbReference type="NCBI Taxonomy" id="147425"/>
    <lineage>
        <taxon>Eukaryota</taxon>
        <taxon>Viridiplantae</taxon>
        <taxon>Streptophyta</taxon>
        <taxon>Embryophyta</taxon>
        <taxon>Tracheophyta</taxon>
        <taxon>Spermatophyta</taxon>
        <taxon>Magnoliopsida</taxon>
        <taxon>eudicotyledons</taxon>
        <taxon>Gunneridae</taxon>
        <taxon>Pentapetalae</taxon>
        <taxon>asterids</taxon>
        <taxon>lamiids</taxon>
        <taxon>Solanales</taxon>
        <taxon>Solanaceae</taxon>
        <taxon>Solanoideae</taxon>
        <taxon>Solaneae</taxon>
        <taxon>Solanum</taxon>
    </lineage>
</organism>
<evidence type="ECO:0000259" key="5">
    <source>
        <dbReference type="Pfam" id="PF02902"/>
    </source>
</evidence>
<dbReference type="Gene3D" id="3.40.395.10">
    <property type="entry name" value="Adenoviral Proteinase, Chain A"/>
    <property type="match status" value="1"/>
</dbReference>